<dbReference type="PIRSF" id="PIRSF016789">
    <property type="entry name" value="DUF454"/>
    <property type="match status" value="1"/>
</dbReference>
<dbReference type="RefSeq" id="WP_274738553.1">
    <property type="nucleotide sequence ID" value="NZ_JARBJQ010000006.1"/>
</dbReference>
<organism evidence="2 3">
    <name type="scientific">Dechloromonas agitata</name>
    <dbReference type="NCBI Taxonomy" id="73030"/>
    <lineage>
        <taxon>Bacteria</taxon>
        <taxon>Pseudomonadati</taxon>
        <taxon>Pseudomonadota</taxon>
        <taxon>Betaproteobacteria</taxon>
        <taxon>Rhodocyclales</taxon>
        <taxon>Azonexaceae</taxon>
        <taxon>Dechloromonas</taxon>
    </lineage>
</organism>
<name>A0A930G208_9RHOO</name>
<proteinExistence type="predicted"/>
<evidence type="ECO:0000256" key="1">
    <source>
        <dbReference type="SAM" id="Phobius"/>
    </source>
</evidence>
<dbReference type="PANTHER" id="PTHR35813:SF1">
    <property type="entry name" value="INNER MEMBRANE PROTEIN YBAN"/>
    <property type="match status" value="1"/>
</dbReference>
<keyword evidence="1" id="KW-0812">Transmembrane</keyword>
<feature type="transmembrane region" description="Helical" evidence="1">
    <location>
        <begin position="95"/>
        <end position="112"/>
    </location>
</feature>
<dbReference type="Pfam" id="PF04304">
    <property type="entry name" value="DUF454"/>
    <property type="match status" value="1"/>
</dbReference>
<accession>A0A930G208</accession>
<sequence length="117" mass="12682">MKTPVYRALGAVSVVLGVVGAFLPLLPTTPFLILAAWFFARSHPEWEEKLLAHPSAGPAIRAWRDHGAIPRVAKQAAAVLLSISAVGGWFALPDVWRYVPAGIGVCVVLWMWSRPSV</sequence>
<reference evidence="2" key="1">
    <citation type="submission" date="2020-04" db="EMBL/GenBank/DDBJ databases">
        <title>Deep metagenomics examines the oral microbiome during advanced dental caries in children, revealing novel taxa and co-occurrences with host molecules.</title>
        <authorList>
            <person name="Baker J.L."/>
            <person name="Morton J.T."/>
            <person name="Dinis M."/>
            <person name="Alvarez R."/>
            <person name="Tran N.C."/>
            <person name="Knight R."/>
            <person name="Edlund A."/>
        </authorList>
    </citation>
    <scope>NUCLEOTIDE SEQUENCE</scope>
    <source>
        <strain evidence="2">JCVI_32_bin.24</strain>
    </source>
</reference>
<dbReference type="GO" id="GO:0005886">
    <property type="term" value="C:plasma membrane"/>
    <property type="evidence" value="ECO:0007669"/>
    <property type="project" value="TreeGrafter"/>
</dbReference>
<dbReference type="Proteomes" id="UP000718593">
    <property type="component" value="Unassembled WGS sequence"/>
</dbReference>
<protein>
    <submittedName>
        <fullName evidence="2">YbaN family protein</fullName>
    </submittedName>
</protein>
<feature type="transmembrane region" description="Helical" evidence="1">
    <location>
        <begin position="12"/>
        <end position="40"/>
    </location>
</feature>
<dbReference type="PANTHER" id="PTHR35813">
    <property type="entry name" value="INNER MEMBRANE PROTEIN YBAN"/>
    <property type="match status" value="1"/>
</dbReference>
<dbReference type="InterPro" id="IPR007401">
    <property type="entry name" value="DUF454"/>
</dbReference>
<keyword evidence="1" id="KW-1133">Transmembrane helix</keyword>
<gene>
    <name evidence="2" type="ORF">HXL68_10220</name>
</gene>
<dbReference type="EMBL" id="JABZMI010000200">
    <property type="protein sequence ID" value="MBF1165407.1"/>
    <property type="molecule type" value="Genomic_DNA"/>
</dbReference>
<dbReference type="AlphaFoldDB" id="A0A930G208"/>
<evidence type="ECO:0000313" key="3">
    <source>
        <dbReference type="Proteomes" id="UP000718593"/>
    </source>
</evidence>
<keyword evidence="1" id="KW-0472">Membrane</keyword>
<evidence type="ECO:0000313" key="2">
    <source>
        <dbReference type="EMBL" id="MBF1165407.1"/>
    </source>
</evidence>
<comment type="caution">
    <text evidence="2">The sequence shown here is derived from an EMBL/GenBank/DDBJ whole genome shotgun (WGS) entry which is preliminary data.</text>
</comment>